<dbReference type="Gene3D" id="1.10.287.70">
    <property type="match status" value="1"/>
</dbReference>
<proteinExistence type="predicted"/>
<accession>A0ABW3AJK5</accession>
<dbReference type="RefSeq" id="WP_204978292.1">
    <property type="nucleotide sequence ID" value="NZ_JBHTII010000001.1"/>
</dbReference>
<feature type="transmembrane region" description="Helical" evidence="1">
    <location>
        <begin position="84"/>
        <end position="105"/>
    </location>
</feature>
<keyword evidence="3" id="KW-0813">Transport</keyword>
<dbReference type="SUPFAM" id="SSF81324">
    <property type="entry name" value="Voltage-gated potassium channels"/>
    <property type="match status" value="1"/>
</dbReference>
<feature type="transmembrane region" description="Helical" evidence="1">
    <location>
        <begin position="51"/>
        <end position="72"/>
    </location>
</feature>
<keyword evidence="1" id="KW-0812">Transmembrane</keyword>
<feature type="transmembrane region" description="Helical" evidence="1">
    <location>
        <begin position="151"/>
        <end position="169"/>
    </location>
</feature>
<comment type="caution">
    <text evidence="3">The sequence shown here is derived from an EMBL/GenBank/DDBJ whole genome shotgun (WGS) entry which is preliminary data.</text>
</comment>
<keyword evidence="4" id="KW-1185">Reference proteome</keyword>
<name>A0ABW3AJK5_9MICO</name>
<feature type="domain" description="Potassium channel" evidence="2">
    <location>
        <begin position="92"/>
        <end position="168"/>
    </location>
</feature>
<dbReference type="GO" id="GO:0034220">
    <property type="term" value="P:monoatomic ion transmembrane transport"/>
    <property type="evidence" value="ECO:0007669"/>
    <property type="project" value="UniProtKB-KW"/>
</dbReference>
<dbReference type="Pfam" id="PF07885">
    <property type="entry name" value="Ion_trans_2"/>
    <property type="match status" value="1"/>
</dbReference>
<evidence type="ECO:0000313" key="3">
    <source>
        <dbReference type="EMBL" id="MFD0790459.1"/>
    </source>
</evidence>
<evidence type="ECO:0000313" key="4">
    <source>
        <dbReference type="Proteomes" id="UP001597055"/>
    </source>
</evidence>
<organism evidence="3 4">
    <name type="scientific">Microbacterium insulae</name>
    <dbReference type="NCBI Taxonomy" id="483014"/>
    <lineage>
        <taxon>Bacteria</taxon>
        <taxon>Bacillati</taxon>
        <taxon>Actinomycetota</taxon>
        <taxon>Actinomycetes</taxon>
        <taxon>Micrococcales</taxon>
        <taxon>Microbacteriaceae</taxon>
        <taxon>Microbacterium</taxon>
    </lineage>
</organism>
<keyword evidence="1" id="KW-0472">Membrane</keyword>
<evidence type="ECO:0000256" key="1">
    <source>
        <dbReference type="SAM" id="Phobius"/>
    </source>
</evidence>
<keyword evidence="3" id="KW-0407">Ion channel</keyword>
<keyword evidence="1" id="KW-1133">Transmembrane helix</keyword>
<gene>
    <name evidence="3" type="ORF">ACFQ0P_08615</name>
</gene>
<sequence>MSEPPIERLTRAQRRRVVAWGLLRALIAAVVLVTLYFVIPLTWLDALPASAAILVAIALLVGVSFWQVIAIIRSDEPGLRAIEALAVIAPLYLLVFATAYFLMGYDETGNFTQSLTRMDALYFTVTVFATVGFGDITAVSQHARVMVTIQMVVNLILLGAGVRLLTMAVKHGRGEKAVED</sequence>
<dbReference type="EMBL" id="JBHTII010000001">
    <property type="protein sequence ID" value="MFD0790459.1"/>
    <property type="molecule type" value="Genomic_DNA"/>
</dbReference>
<reference evidence="4" key="1">
    <citation type="journal article" date="2019" name="Int. J. Syst. Evol. Microbiol.">
        <title>The Global Catalogue of Microorganisms (GCM) 10K type strain sequencing project: providing services to taxonomists for standard genome sequencing and annotation.</title>
        <authorList>
            <consortium name="The Broad Institute Genomics Platform"/>
            <consortium name="The Broad Institute Genome Sequencing Center for Infectious Disease"/>
            <person name="Wu L."/>
            <person name="Ma J."/>
        </authorList>
    </citation>
    <scope>NUCLEOTIDE SEQUENCE [LARGE SCALE GENOMIC DNA]</scope>
    <source>
        <strain evidence="4">CCUG 54523</strain>
    </source>
</reference>
<evidence type="ECO:0000259" key="2">
    <source>
        <dbReference type="Pfam" id="PF07885"/>
    </source>
</evidence>
<dbReference type="InterPro" id="IPR013099">
    <property type="entry name" value="K_chnl_dom"/>
</dbReference>
<feature type="transmembrane region" description="Helical" evidence="1">
    <location>
        <begin position="120"/>
        <end position="139"/>
    </location>
</feature>
<dbReference type="Proteomes" id="UP001597055">
    <property type="component" value="Unassembled WGS sequence"/>
</dbReference>
<protein>
    <submittedName>
        <fullName evidence="3">Potassium channel family protein</fullName>
    </submittedName>
</protein>
<feature type="transmembrane region" description="Helical" evidence="1">
    <location>
        <begin position="21"/>
        <end position="39"/>
    </location>
</feature>
<keyword evidence="3" id="KW-0406">Ion transport</keyword>